<keyword evidence="7" id="KW-0966">Cell projection</keyword>
<evidence type="ECO:0000256" key="2">
    <source>
        <dbReference type="ARBA" id="ARBA00004300"/>
    </source>
</evidence>
<feature type="region of interest" description="Disordered" evidence="9">
    <location>
        <begin position="130"/>
        <end position="194"/>
    </location>
</feature>
<evidence type="ECO:0000256" key="9">
    <source>
        <dbReference type="SAM" id="MobiDB-lite"/>
    </source>
</evidence>
<dbReference type="Proteomes" id="UP001176940">
    <property type="component" value="Unassembled WGS sequence"/>
</dbReference>
<evidence type="ECO:0000313" key="10">
    <source>
        <dbReference type="EMBL" id="CAJ0922425.1"/>
    </source>
</evidence>
<evidence type="ECO:0000256" key="7">
    <source>
        <dbReference type="ARBA" id="ARBA00023273"/>
    </source>
</evidence>
<protein>
    <submittedName>
        <fullName evidence="10">Uncharacterized protein</fullName>
    </submittedName>
</protein>
<organism evidence="10 11">
    <name type="scientific">Ranitomeya imitator</name>
    <name type="common">mimic poison frog</name>
    <dbReference type="NCBI Taxonomy" id="111125"/>
    <lineage>
        <taxon>Eukaryota</taxon>
        <taxon>Metazoa</taxon>
        <taxon>Chordata</taxon>
        <taxon>Craniata</taxon>
        <taxon>Vertebrata</taxon>
        <taxon>Euteleostomi</taxon>
        <taxon>Amphibia</taxon>
        <taxon>Batrachia</taxon>
        <taxon>Anura</taxon>
        <taxon>Neobatrachia</taxon>
        <taxon>Hyloidea</taxon>
        <taxon>Dendrobatidae</taxon>
        <taxon>Dendrobatinae</taxon>
        <taxon>Ranitomeya</taxon>
    </lineage>
</organism>
<gene>
    <name evidence="10" type="ORF">RIMI_LOCUS1739940</name>
</gene>
<keyword evidence="5 8" id="KW-0175">Coiled coil</keyword>
<comment type="caution">
    <text evidence="10">The sequence shown here is derived from an EMBL/GenBank/DDBJ whole genome shotgun (WGS) entry which is preliminary data.</text>
</comment>
<evidence type="ECO:0000256" key="8">
    <source>
        <dbReference type="SAM" id="Coils"/>
    </source>
</evidence>
<dbReference type="InterPro" id="IPR026201">
    <property type="entry name" value="Cep290"/>
</dbReference>
<evidence type="ECO:0000256" key="4">
    <source>
        <dbReference type="ARBA" id="ARBA00022794"/>
    </source>
</evidence>
<evidence type="ECO:0000256" key="1">
    <source>
        <dbReference type="ARBA" id="ARBA00004120"/>
    </source>
</evidence>
<evidence type="ECO:0000313" key="11">
    <source>
        <dbReference type="Proteomes" id="UP001176940"/>
    </source>
</evidence>
<evidence type="ECO:0000256" key="5">
    <source>
        <dbReference type="ARBA" id="ARBA00023054"/>
    </source>
</evidence>
<accession>A0ABN9KSQ5</accession>
<dbReference type="EMBL" id="CAUEEQ010002292">
    <property type="protein sequence ID" value="CAJ0922425.1"/>
    <property type="molecule type" value="Genomic_DNA"/>
</dbReference>
<evidence type="ECO:0000256" key="6">
    <source>
        <dbReference type="ARBA" id="ARBA00023212"/>
    </source>
</evidence>
<keyword evidence="3" id="KW-0963">Cytoplasm</keyword>
<keyword evidence="4" id="KW-0970">Cilium biogenesis/degradation</keyword>
<feature type="compositionally biased region" description="Polar residues" evidence="9">
    <location>
        <begin position="179"/>
        <end position="194"/>
    </location>
</feature>
<dbReference type="PANTHER" id="PTHR18879">
    <property type="entry name" value="CENTROSOMAL PROTEIN OF 290 KDA"/>
    <property type="match status" value="1"/>
</dbReference>
<reference evidence="10" key="1">
    <citation type="submission" date="2023-07" db="EMBL/GenBank/DDBJ databases">
        <authorList>
            <person name="Stuckert A."/>
        </authorList>
    </citation>
    <scope>NUCLEOTIDE SEQUENCE</scope>
</reference>
<comment type="subcellular location">
    <subcellularLocation>
        <location evidence="1">Cytoplasm</location>
        <location evidence="1">Cytoskeleton</location>
        <location evidence="1">Cilium basal body</location>
    </subcellularLocation>
    <subcellularLocation>
        <location evidence="2">Cytoplasm</location>
        <location evidence="2">Cytoskeleton</location>
        <location evidence="2">Microtubule organizing center</location>
        <location evidence="2">Centrosome</location>
    </subcellularLocation>
</comment>
<dbReference type="PANTHER" id="PTHR18879:SF20">
    <property type="entry name" value="CENTROSOMAL PROTEIN OF 290 KDA"/>
    <property type="match status" value="1"/>
</dbReference>
<proteinExistence type="predicted"/>
<keyword evidence="6" id="KW-0206">Cytoskeleton</keyword>
<feature type="coiled-coil region" evidence="8">
    <location>
        <begin position="3"/>
        <end position="65"/>
    </location>
</feature>
<keyword evidence="11" id="KW-1185">Reference proteome</keyword>
<evidence type="ECO:0000256" key="3">
    <source>
        <dbReference type="ARBA" id="ARBA00022490"/>
    </source>
</evidence>
<name>A0ABN9KSQ5_9NEOB</name>
<sequence>MRYEAKTKGLEKVIAENERLRKELKSETDTSEKLRISKRNLEFVNEKLSANLEETRNKLSVAESRGPQLEGADGKAWKSVVVSKLYETKMKEMEAELLKRNDSIVDLKRLLKEATEREQKTEQTIQHLRDECTSAASGPRVGMSAGPVMTSRSHDRDVMEGPSRIASFAPEPAACTAEDSATSEGENNLHTQHQ</sequence>